<dbReference type="PROSITE" id="PS50181">
    <property type="entry name" value="FBOX"/>
    <property type="match status" value="2"/>
</dbReference>
<accession>A0A8S2PFN3</accession>
<proteinExistence type="predicted"/>
<dbReference type="AlphaFoldDB" id="A0A8S2PFN3"/>
<dbReference type="Proteomes" id="UP000681967">
    <property type="component" value="Unassembled WGS sequence"/>
</dbReference>
<evidence type="ECO:0000259" key="1">
    <source>
        <dbReference type="PROSITE" id="PS50181"/>
    </source>
</evidence>
<feature type="domain" description="F-box" evidence="1">
    <location>
        <begin position="390"/>
        <end position="438"/>
    </location>
</feature>
<dbReference type="InterPro" id="IPR001810">
    <property type="entry name" value="F-box_dom"/>
</dbReference>
<feature type="domain" description="F-box" evidence="1">
    <location>
        <begin position="2"/>
        <end position="48"/>
    </location>
</feature>
<evidence type="ECO:0000313" key="2">
    <source>
        <dbReference type="EMBL" id="CAF4052474.1"/>
    </source>
</evidence>
<sequence>MRSVLENLPNELIIEIFGYSKIRDLSFGLWNLNKRFNALIRSLKYLSLILTKDCTSEELLFSEQIIRMVIVTLESINLNPFINLRSLVLNLATENHLKQIQSIVLPNLVYLSLPLSFDSRSTKQLASEVFSNRFSSLRFADLGVIDMPSNLSWSQSPSLRSIRIFSPNINIIPLILQSCTQLTHFQVRITGEHPLDIPSLPIISNHPLKQFIFLQAQHSTIAFNIANIIYLIPNVKQLDLRLCTISFIDLIKLISKYLIKLNRLILNNDYDIFSIGTFIEIFQYLNLISFFRAFDTLNFRFDRLLRNVNNLIYYHWDNKYASIKNLIPHIDTLIVCCPVLMNLNQFTHIRYLKLTSLTDELLCRVSNICESIKPDLYFQELNLIKMSHTIKQLEDLPNEILTEIFEYIDATNLFRIFSNLNGRLNKILKSLHTLHLSLTTTDSHQIGAYNRIAPHIKILCIYGLAQLNLKYFTNIRRLILIQASDELVEQLQVIRLKSLEHLTIILDNRQEEDRLAYFWNRIFIYDYPALVSCCLYKIILKWTNLQWRIMPSLSILKIGDIDLLIYESILSSCPNLYFFKFTRLTSKYQSKTIRQHLNLKKLVIVMPRFEDLSHDCHSYKYFSYVPKLEQLIVHRTNESKSISEVYFKFDWYVTSINQYLPSLSRFVYYFHILKSDRLVNSTTQNRFEQIQANFNLTHRLYQRRLILDFIG</sequence>
<protein>
    <recommendedName>
        <fullName evidence="1">F-box domain-containing protein</fullName>
    </recommendedName>
</protein>
<dbReference type="Pfam" id="PF00646">
    <property type="entry name" value="F-box"/>
    <property type="match status" value="1"/>
</dbReference>
<evidence type="ECO:0000313" key="3">
    <source>
        <dbReference type="Proteomes" id="UP000681967"/>
    </source>
</evidence>
<name>A0A8S2PFN3_9BILA</name>
<dbReference type="EMBL" id="CAJOBH010006320">
    <property type="protein sequence ID" value="CAF4052474.1"/>
    <property type="molecule type" value="Genomic_DNA"/>
</dbReference>
<comment type="caution">
    <text evidence="2">The sequence shown here is derived from an EMBL/GenBank/DDBJ whole genome shotgun (WGS) entry which is preliminary data.</text>
</comment>
<organism evidence="2 3">
    <name type="scientific">Rotaria magnacalcarata</name>
    <dbReference type="NCBI Taxonomy" id="392030"/>
    <lineage>
        <taxon>Eukaryota</taxon>
        <taxon>Metazoa</taxon>
        <taxon>Spiralia</taxon>
        <taxon>Gnathifera</taxon>
        <taxon>Rotifera</taxon>
        <taxon>Eurotatoria</taxon>
        <taxon>Bdelloidea</taxon>
        <taxon>Philodinida</taxon>
        <taxon>Philodinidae</taxon>
        <taxon>Rotaria</taxon>
    </lineage>
</organism>
<gene>
    <name evidence="2" type="ORF">BYL167_LOCUS16497</name>
</gene>
<reference evidence="2" key="1">
    <citation type="submission" date="2021-02" db="EMBL/GenBank/DDBJ databases">
        <authorList>
            <person name="Nowell W R."/>
        </authorList>
    </citation>
    <scope>NUCLEOTIDE SEQUENCE</scope>
</reference>